<feature type="compositionally biased region" description="Basic residues" evidence="1">
    <location>
        <begin position="13"/>
        <end position="28"/>
    </location>
</feature>
<dbReference type="VEuPathDB" id="FungiDB:ASPFODRAFT_32382"/>
<feature type="compositionally biased region" description="Basic and acidic residues" evidence="1">
    <location>
        <begin position="29"/>
        <end position="48"/>
    </location>
</feature>
<dbReference type="Proteomes" id="UP000075230">
    <property type="component" value="Unassembled WGS sequence"/>
</dbReference>
<keyword evidence="5" id="KW-1185">Reference proteome</keyword>
<organism evidence="3 4">
    <name type="scientific">Aspergillus kawachii</name>
    <name type="common">White koji mold</name>
    <name type="synonym">Aspergillus awamori var. kawachi</name>
    <dbReference type="NCBI Taxonomy" id="1069201"/>
    <lineage>
        <taxon>Eukaryota</taxon>
        <taxon>Fungi</taxon>
        <taxon>Dikarya</taxon>
        <taxon>Ascomycota</taxon>
        <taxon>Pezizomycotina</taxon>
        <taxon>Eurotiomycetes</taxon>
        <taxon>Eurotiomycetidae</taxon>
        <taxon>Eurotiales</taxon>
        <taxon>Aspergillaceae</taxon>
        <taxon>Aspergillus</taxon>
        <taxon>Aspergillus subgen. Circumdati</taxon>
    </lineage>
</organism>
<evidence type="ECO:0000313" key="5">
    <source>
        <dbReference type="Proteomes" id="UP000661280"/>
    </source>
</evidence>
<dbReference type="EMBL" id="AP024427">
    <property type="protein sequence ID" value="BCR96900.1"/>
    <property type="molecule type" value="Genomic_DNA"/>
</dbReference>
<reference evidence="2" key="3">
    <citation type="submission" date="2021-01" db="EMBL/GenBank/DDBJ databases">
        <authorList>
            <consortium name="Aspergillus luchuensis mut. kawachii IFO 4304 genome sequencing consortium"/>
            <person name="Kazuki M."/>
            <person name="Futagami T."/>
        </authorList>
    </citation>
    <scope>NUCLEOTIDE SEQUENCE</scope>
    <source>
        <strain evidence="2">IFO 4308</strain>
    </source>
</reference>
<accession>A0A146FJV2</accession>
<gene>
    <name evidence="2" type="ORF">AKAW2_30219A</name>
    <name evidence="3" type="ORF">RIB2604_02007240</name>
</gene>
<proteinExistence type="predicted"/>
<reference evidence="2" key="4">
    <citation type="submission" date="2021-02" db="EMBL/GenBank/DDBJ databases">
        <title>Aspergillus luchuensis mut. kawachii IFO 4304 genome sequence.</title>
        <authorList>
            <person name="Mori K."/>
            <person name="Kadooka C."/>
            <person name="Goto M."/>
            <person name="Futagami T."/>
        </authorList>
    </citation>
    <scope>NUCLEOTIDE SEQUENCE</scope>
    <source>
        <strain evidence="2">IFO 4308</strain>
    </source>
</reference>
<evidence type="ECO:0000256" key="1">
    <source>
        <dbReference type="SAM" id="MobiDB-lite"/>
    </source>
</evidence>
<evidence type="ECO:0000313" key="2">
    <source>
        <dbReference type="EMBL" id="BCR96900.1"/>
    </source>
</evidence>
<reference evidence="3 4" key="1">
    <citation type="journal article" date="2016" name="DNA Res.">
        <title>Genome sequence of Aspergillus luchuensis NBRC 4314.</title>
        <authorList>
            <person name="Yamada O."/>
            <person name="Machida M."/>
            <person name="Hosoyama A."/>
            <person name="Goto M."/>
            <person name="Takahashi T."/>
            <person name="Futagami T."/>
            <person name="Yamagata Y."/>
            <person name="Takeuchi M."/>
            <person name="Kobayashi T."/>
            <person name="Koike H."/>
            <person name="Abe K."/>
            <person name="Asai K."/>
            <person name="Arita M."/>
            <person name="Fujita N."/>
            <person name="Fukuda K."/>
            <person name="Higa K."/>
            <person name="Horikawa H."/>
            <person name="Ishikawa T."/>
            <person name="Jinno K."/>
            <person name="Kato Y."/>
            <person name="Kirimura K."/>
            <person name="Mizutani O."/>
            <person name="Nakasone K."/>
            <person name="Sano M."/>
            <person name="Shiraishi Y."/>
            <person name="Tsukahara M."/>
            <person name="Gomi K."/>
        </authorList>
    </citation>
    <scope>NUCLEOTIDE SEQUENCE [LARGE SCALE GENOMIC DNA]</scope>
    <source>
        <strain evidence="3 4">RIB 2604</strain>
    </source>
</reference>
<dbReference type="AlphaFoldDB" id="A0A146FJV2"/>
<reference evidence="4" key="2">
    <citation type="submission" date="2016-02" db="EMBL/GenBank/DDBJ databases">
        <title>Genome sequencing of Aspergillus luchuensis NBRC 4314.</title>
        <authorList>
            <person name="Yamada O."/>
        </authorList>
    </citation>
    <scope>NUCLEOTIDE SEQUENCE [LARGE SCALE GENOMIC DNA]</scope>
    <source>
        <strain evidence="4">RIB 2604</strain>
    </source>
</reference>
<evidence type="ECO:0000313" key="4">
    <source>
        <dbReference type="Proteomes" id="UP000075230"/>
    </source>
</evidence>
<dbReference type="OrthoDB" id="4490910at2759"/>
<dbReference type="EMBL" id="BCWF01000020">
    <property type="protein sequence ID" value="GAT26145.1"/>
    <property type="molecule type" value="Genomic_DNA"/>
</dbReference>
<evidence type="ECO:0000313" key="3">
    <source>
        <dbReference type="EMBL" id="GAT26145.1"/>
    </source>
</evidence>
<dbReference type="KEGG" id="aluc:AKAW2_30219A"/>
<dbReference type="GeneID" id="64958225"/>
<feature type="region of interest" description="Disordered" evidence="1">
    <location>
        <begin position="1"/>
        <end position="71"/>
    </location>
</feature>
<dbReference type="RefSeq" id="XP_041540666.1">
    <property type="nucleotide sequence ID" value="XM_041686708.1"/>
</dbReference>
<dbReference type="Proteomes" id="UP000661280">
    <property type="component" value="Chromosome 3"/>
</dbReference>
<name>A0A146FJV2_ASPKA</name>
<protein>
    <submittedName>
        <fullName evidence="3">Uncharacterized protein</fullName>
    </submittedName>
</protein>
<sequence>MPSEAADEWPKTSRQKAAKKAQNARRAKHEAMKKRTEHAPQHRTKPDLSKGLFKSQPEKDNANAGSTSQVPADTIRAWSEDIMTDLCQMDMYSEACKASSFDEVSNRSADYYRLTMMLATALEEEAIKLERRFCREVELRSDSIGDHYDEDWDLWTLSAEEEPRVIGQLIRVWGSLPTAVADVYPDKYLPVWELLVKKEQDWNVVVNWINSAVLARCERQASKGKCVPRVLGCDLLKALNMQSPVEPVSNKDLSMINGKFNRLGLITLAASSYKKGKKRSKYDDELSD</sequence>